<dbReference type="PROSITE" id="PS50850">
    <property type="entry name" value="MFS"/>
    <property type="match status" value="1"/>
</dbReference>
<keyword evidence="5 7" id="KW-1133">Transmembrane helix</keyword>
<accession>A0A0D4CLV4</accession>
<dbReference type="Gene3D" id="1.20.1250.20">
    <property type="entry name" value="MFS general substrate transporter like domains"/>
    <property type="match status" value="1"/>
</dbReference>
<dbReference type="Pfam" id="PF07690">
    <property type="entry name" value="MFS_1"/>
    <property type="match status" value="1"/>
</dbReference>
<dbReference type="OrthoDB" id="9816041at2"/>
<dbReference type="RefSeq" id="WP_039945965.1">
    <property type="nucleotide sequence ID" value="NZ_CP011013.1"/>
</dbReference>
<dbReference type="HOGENOM" id="CLU_000960_28_0_9"/>
<proteinExistence type="predicted"/>
<evidence type="ECO:0000256" key="5">
    <source>
        <dbReference type="ARBA" id="ARBA00022989"/>
    </source>
</evidence>
<evidence type="ECO:0000259" key="8">
    <source>
        <dbReference type="PROSITE" id="PS50850"/>
    </source>
</evidence>
<evidence type="ECO:0000313" key="10">
    <source>
        <dbReference type="Proteomes" id="UP000003645"/>
    </source>
</evidence>
<dbReference type="PANTHER" id="PTHR42718:SF43">
    <property type="entry name" value="LINCOMYCIN RESISTANCE PROTEIN LMRB"/>
    <property type="match status" value="1"/>
</dbReference>
<sequence>MLVKQTEKINKQVYAAILATGLMSFSGVIVETAMNITFPTLMREFDIATNTVQWMTSIYLLIVAIIVPLSAVLKQSFTTKSLFLCANLLFIIGALIDALAGNFAFLLMGRAIQGIGTGIALPLMFNIILEQVPQSRIGFMMGLANMITGIAPAIGPTFGGIVVSSLGWRWVFYFLLPLLLVSLGLGIWGIQQKSAIQRQKIDGISFAGIAMMFTGLVFGFSNLSSGKLFSWQVGGSLLFGLLGLMILIVRSLRIETPILNLNLFKNHAFSGHVLGFFLTQIISLGFAFLLPNYIQLVNGNSALLAGMLVLPAGFVGAFFGPFGGRMLDKYGPRKPILAGFASCVLSLTMFTVFSRHLDNSFIMLIYIFYMGGMGLCMGCVMTSALNTLPFDERTQGNAIMNTLQQFAGAMGTSLSATVVAQSQNHLRIGTANATAIGTQHAFVMLLIFGLIVWLSYFESVPKAN</sequence>
<dbReference type="GO" id="GO:0022857">
    <property type="term" value="F:transmembrane transporter activity"/>
    <property type="evidence" value="ECO:0007669"/>
    <property type="project" value="InterPro"/>
</dbReference>
<keyword evidence="3" id="KW-1003">Cell membrane</keyword>
<dbReference type="AlphaFoldDB" id="A0A0D4CLV4"/>
<evidence type="ECO:0000256" key="3">
    <source>
        <dbReference type="ARBA" id="ARBA00022475"/>
    </source>
</evidence>
<evidence type="ECO:0000256" key="2">
    <source>
        <dbReference type="ARBA" id="ARBA00022448"/>
    </source>
</evidence>
<dbReference type="InterPro" id="IPR020846">
    <property type="entry name" value="MFS_dom"/>
</dbReference>
<dbReference type="Proteomes" id="UP000003645">
    <property type="component" value="Chromosome"/>
</dbReference>
<organism evidence="9 10">
    <name type="scientific">Limosilactobacillus mucosae LM1</name>
    <dbReference type="NCBI Taxonomy" id="1130798"/>
    <lineage>
        <taxon>Bacteria</taxon>
        <taxon>Bacillati</taxon>
        <taxon>Bacillota</taxon>
        <taxon>Bacilli</taxon>
        <taxon>Lactobacillales</taxon>
        <taxon>Lactobacillaceae</taxon>
        <taxon>Limosilactobacillus</taxon>
    </lineage>
</organism>
<protein>
    <submittedName>
        <fullName evidence="9">MFS transporter</fullName>
    </submittedName>
</protein>
<feature type="transmembrane region" description="Helical" evidence="7">
    <location>
        <begin position="82"/>
        <end position="105"/>
    </location>
</feature>
<feature type="transmembrane region" description="Helical" evidence="7">
    <location>
        <begin position="170"/>
        <end position="191"/>
    </location>
</feature>
<feature type="transmembrane region" description="Helical" evidence="7">
    <location>
        <begin position="433"/>
        <end position="456"/>
    </location>
</feature>
<dbReference type="NCBIfam" id="TIGR00711">
    <property type="entry name" value="efflux_EmrB"/>
    <property type="match status" value="1"/>
</dbReference>
<keyword evidence="4 7" id="KW-0812">Transmembrane</keyword>
<dbReference type="PANTHER" id="PTHR42718">
    <property type="entry name" value="MAJOR FACILITATOR SUPERFAMILY MULTIDRUG TRANSPORTER MFSC"/>
    <property type="match status" value="1"/>
</dbReference>
<name>A0A0D4CLV4_LIMMU</name>
<dbReference type="InterPro" id="IPR011701">
    <property type="entry name" value="MFS"/>
</dbReference>
<feature type="domain" description="Major facilitator superfamily (MFS) profile" evidence="8">
    <location>
        <begin position="12"/>
        <end position="464"/>
    </location>
</feature>
<dbReference type="PRINTS" id="PR01036">
    <property type="entry name" value="TCRTETB"/>
</dbReference>
<feature type="transmembrane region" description="Helical" evidence="7">
    <location>
        <begin position="111"/>
        <end position="129"/>
    </location>
</feature>
<comment type="subcellular location">
    <subcellularLocation>
        <location evidence="1">Cell membrane</location>
        <topology evidence="1">Multi-pass membrane protein</topology>
    </subcellularLocation>
</comment>
<feature type="transmembrane region" description="Helical" evidence="7">
    <location>
        <begin position="360"/>
        <end position="385"/>
    </location>
</feature>
<feature type="transmembrane region" description="Helical" evidence="7">
    <location>
        <begin position="203"/>
        <end position="223"/>
    </location>
</feature>
<dbReference type="KEGG" id="lmu:LBLM1_09280"/>
<dbReference type="SUPFAM" id="SSF103473">
    <property type="entry name" value="MFS general substrate transporter"/>
    <property type="match status" value="1"/>
</dbReference>
<dbReference type="GO" id="GO:0005886">
    <property type="term" value="C:plasma membrane"/>
    <property type="evidence" value="ECO:0007669"/>
    <property type="project" value="UniProtKB-SubCell"/>
</dbReference>
<dbReference type="InterPro" id="IPR036259">
    <property type="entry name" value="MFS_trans_sf"/>
</dbReference>
<gene>
    <name evidence="9" type="ORF">LBLM1_09280</name>
</gene>
<evidence type="ECO:0000256" key="7">
    <source>
        <dbReference type="SAM" id="Phobius"/>
    </source>
</evidence>
<dbReference type="InterPro" id="IPR004638">
    <property type="entry name" value="EmrB-like"/>
</dbReference>
<reference evidence="9 10" key="1">
    <citation type="journal article" date="2012" name="J. Bacteriol.">
        <title>Genome sequence of Lactobacillus mucosae LM1, isolated from piglet feces.</title>
        <authorList>
            <person name="Lee J.H."/>
            <person name="Valeriano V.D."/>
            <person name="Shin Y.R."/>
            <person name="Chae J.P."/>
            <person name="Kim G.B."/>
            <person name="Ham J.S."/>
            <person name="Chun J."/>
            <person name="Kang D.K."/>
        </authorList>
    </citation>
    <scope>NUCLEOTIDE SEQUENCE [LARGE SCALE GENOMIC DNA]</scope>
    <source>
        <strain evidence="9 10">LM1</strain>
    </source>
</reference>
<feature type="transmembrane region" description="Helical" evidence="7">
    <location>
        <begin position="302"/>
        <end position="324"/>
    </location>
</feature>
<keyword evidence="6 7" id="KW-0472">Membrane</keyword>
<dbReference type="EMBL" id="CP011013">
    <property type="protein sequence ID" value="AJT51132.1"/>
    <property type="molecule type" value="Genomic_DNA"/>
</dbReference>
<evidence type="ECO:0000256" key="1">
    <source>
        <dbReference type="ARBA" id="ARBA00004651"/>
    </source>
</evidence>
<feature type="transmembrane region" description="Helical" evidence="7">
    <location>
        <begin position="229"/>
        <end position="249"/>
    </location>
</feature>
<keyword evidence="2" id="KW-0813">Transport</keyword>
<feature type="transmembrane region" description="Helical" evidence="7">
    <location>
        <begin position="336"/>
        <end position="354"/>
    </location>
</feature>
<feature type="transmembrane region" description="Helical" evidence="7">
    <location>
        <begin position="269"/>
        <end position="290"/>
    </location>
</feature>
<dbReference type="Gene3D" id="1.20.1720.10">
    <property type="entry name" value="Multidrug resistance protein D"/>
    <property type="match status" value="1"/>
</dbReference>
<evidence type="ECO:0000313" key="9">
    <source>
        <dbReference type="EMBL" id="AJT51132.1"/>
    </source>
</evidence>
<feature type="transmembrane region" description="Helical" evidence="7">
    <location>
        <begin position="54"/>
        <end position="73"/>
    </location>
</feature>
<feature type="transmembrane region" description="Helical" evidence="7">
    <location>
        <begin position="141"/>
        <end position="164"/>
    </location>
</feature>
<evidence type="ECO:0000256" key="4">
    <source>
        <dbReference type="ARBA" id="ARBA00022692"/>
    </source>
</evidence>
<keyword evidence="10" id="KW-1185">Reference proteome</keyword>
<feature type="transmembrane region" description="Helical" evidence="7">
    <location>
        <begin position="12"/>
        <end position="34"/>
    </location>
</feature>
<evidence type="ECO:0000256" key="6">
    <source>
        <dbReference type="ARBA" id="ARBA00023136"/>
    </source>
</evidence>